<proteinExistence type="predicted"/>
<feature type="region of interest" description="Disordered" evidence="1">
    <location>
        <begin position="459"/>
        <end position="559"/>
    </location>
</feature>
<reference evidence="2" key="1">
    <citation type="submission" date="2017-07" db="EMBL/GenBank/DDBJ databases">
        <title>Taro Niue Genome Assembly and Annotation.</title>
        <authorList>
            <person name="Atibalentja N."/>
            <person name="Keating K."/>
            <person name="Fields C.J."/>
        </authorList>
    </citation>
    <scope>NUCLEOTIDE SEQUENCE</scope>
    <source>
        <strain evidence="2">Niue_2</strain>
        <tissue evidence="2">Leaf</tissue>
    </source>
</reference>
<sequence length="559" mass="60881">MSCCRGARGERILVAICGPIALRLLTRRGGPSHSGCRGLKALAGYPFPLSLFFFPSPSPSSGLLRARFYRTVVHQGLRYAASVGLAGAFWRVFLERCLGGSGGGSPRTSLYCFYSSASCSIFSDGPCCLVVGLCILVKVLPRMSLCRFWRRFFPGVLFVRFGPPLCCPCGMKCAVRLGCILVRFSQDGSWLFGDELSSLPVGLFVLRSAWALSVKVWCAWPCEEEGRAWCRDIVDFAWSEEEVANRREGPHWGSFFVKGGYSVAFLTTEQQDRFAAVKVKLRGNKAVDIVDLEKNGMHSIVEAIERIKWTKMVTVFEPSYPDLAKAFYTCLKTEEDGSLSSTVKGTPILINYELLERLFGVSTVGRSGVDSVDIHAKGLGIIGTKYKLKDEALETGAHIEGEQEETHEEIIQNIPAEDSIGVKEIGAVKSELQEMKTELGSLKNLVTDLSEFVRVQLTTLSPPSPTQQVAAEPTVEPSGPIDDEVIRPSGPSEEESGPPGPTVKESGPPGPTVKESGPPGPTVKKSGPPGPSMEELESQGHQLESQGHQGQWNQRQSKS</sequence>
<evidence type="ECO:0000313" key="2">
    <source>
        <dbReference type="EMBL" id="MQM17106.1"/>
    </source>
</evidence>
<comment type="caution">
    <text evidence="2">The sequence shown here is derived from an EMBL/GenBank/DDBJ whole genome shotgun (WGS) entry which is preliminary data.</text>
</comment>
<dbReference type="EMBL" id="NMUH01007349">
    <property type="protein sequence ID" value="MQM17106.1"/>
    <property type="molecule type" value="Genomic_DNA"/>
</dbReference>
<gene>
    <name evidence="2" type="ORF">Taro_050074</name>
</gene>
<feature type="compositionally biased region" description="Polar residues" evidence="1">
    <location>
        <begin position="539"/>
        <end position="559"/>
    </location>
</feature>
<evidence type="ECO:0000256" key="1">
    <source>
        <dbReference type="SAM" id="MobiDB-lite"/>
    </source>
</evidence>
<organism evidence="2 3">
    <name type="scientific">Colocasia esculenta</name>
    <name type="common">Wild taro</name>
    <name type="synonym">Arum esculentum</name>
    <dbReference type="NCBI Taxonomy" id="4460"/>
    <lineage>
        <taxon>Eukaryota</taxon>
        <taxon>Viridiplantae</taxon>
        <taxon>Streptophyta</taxon>
        <taxon>Embryophyta</taxon>
        <taxon>Tracheophyta</taxon>
        <taxon>Spermatophyta</taxon>
        <taxon>Magnoliopsida</taxon>
        <taxon>Liliopsida</taxon>
        <taxon>Araceae</taxon>
        <taxon>Aroideae</taxon>
        <taxon>Colocasieae</taxon>
        <taxon>Colocasia</taxon>
    </lineage>
</organism>
<evidence type="ECO:0000313" key="3">
    <source>
        <dbReference type="Proteomes" id="UP000652761"/>
    </source>
</evidence>
<dbReference type="AlphaFoldDB" id="A0A843XCR4"/>
<dbReference type="Proteomes" id="UP000652761">
    <property type="component" value="Unassembled WGS sequence"/>
</dbReference>
<protein>
    <submittedName>
        <fullName evidence="2">Uncharacterized protein</fullName>
    </submittedName>
</protein>
<accession>A0A843XCR4</accession>
<keyword evidence="3" id="KW-1185">Reference proteome</keyword>
<name>A0A843XCR4_COLES</name>
<feature type="compositionally biased region" description="Polar residues" evidence="1">
    <location>
        <begin position="459"/>
        <end position="469"/>
    </location>
</feature>